<evidence type="ECO:0000256" key="5">
    <source>
        <dbReference type="ARBA" id="ARBA00023110"/>
    </source>
</evidence>
<feature type="domain" description="PPIase FKBP-type" evidence="10">
    <location>
        <begin position="142"/>
        <end position="228"/>
    </location>
</feature>
<evidence type="ECO:0000256" key="8">
    <source>
        <dbReference type="PROSITE-ProRule" id="PRU00277"/>
    </source>
</evidence>
<dbReference type="GO" id="GO:0003755">
    <property type="term" value="F:peptidyl-prolyl cis-trans isomerase activity"/>
    <property type="evidence" value="ECO:0007669"/>
    <property type="project" value="UniProtKB-KW"/>
</dbReference>
<proteinExistence type="predicted"/>
<dbReference type="Pfam" id="PF00254">
    <property type="entry name" value="FKBP_C"/>
    <property type="match status" value="2"/>
</dbReference>
<gene>
    <name evidence="11" type="ORF">GDO86_003314</name>
</gene>
<dbReference type="InterPro" id="IPR011990">
    <property type="entry name" value="TPR-like_helical_dom_sf"/>
</dbReference>
<name>A0A8T2K0D7_9PIPI</name>
<dbReference type="InterPro" id="IPR019734">
    <property type="entry name" value="TPR_rpt"/>
</dbReference>
<keyword evidence="3" id="KW-0677">Repeat</keyword>
<feature type="non-terminal residue" evidence="11">
    <location>
        <position position="401"/>
    </location>
</feature>
<protein>
    <recommendedName>
        <fullName evidence="2 8">peptidylprolyl isomerase</fullName>
        <ecNumber evidence="2 8">5.2.1.8</ecNumber>
    </recommendedName>
</protein>
<dbReference type="SUPFAM" id="SSF54534">
    <property type="entry name" value="FKBP-like"/>
    <property type="match status" value="2"/>
</dbReference>
<keyword evidence="4 9" id="KW-0802">TPR repeat</keyword>
<dbReference type="PANTHER" id="PTHR46512">
    <property type="entry name" value="PEPTIDYLPROLYL ISOMERASE"/>
    <property type="match status" value="1"/>
</dbReference>
<feature type="domain" description="PPIase FKBP-type" evidence="10">
    <location>
        <begin position="15"/>
        <end position="103"/>
    </location>
</feature>
<dbReference type="FunFam" id="1.25.40.10:FF:000008">
    <property type="entry name" value="Peptidylprolyl isomerase"/>
    <property type="match status" value="1"/>
</dbReference>
<dbReference type="OrthoDB" id="433738at2759"/>
<evidence type="ECO:0000256" key="3">
    <source>
        <dbReference type="ARBA" id="ARBA00022737"/>
    </source>
</evidence>
<reference evidence="11" key="1">
    <citation type="thesis" date="2020" institute="ProQuest LLC" country="789 East Eisenhower Parkway, Ann Arbor, MI, USA">
        <title>Comparative Genomics and Chromosome Evolution.</title>
        <authorList>
            <person name="Mudd A.B."/>
        </authorList>
    </citation>
    <scope>NUCLEOTIDE SEQUENCE</scope>
    <source>
        <strain evidence="11">Female2</strain>
        <tissue evidence="11">Blood</tissue>
    </source>
</reference>
<comment type="catalytic activity">
    <reaction evidence="1 8">
        <text>[protein]-peptidylproline (omega=180) = [protein]-peptidylproline (omega=0)</text>
        <dbReference type="Rhea" id="RHEA:16237"/>
        <dbReference type="Rhea" id="RHEA-COMP:10747"/>
        <dbReference type="Rhea" id="RHEA-COMP:10748"/>
        <dbReference type="ChEBI" id="CHEBI:83833"/>
        <dbReference type="ChEBI" id="CHEBI:83834"/>
        <dbReference type="EC" id="5.2.1.8"/>
    </reaction>
</comment>
<dbReference type="PANTHER" id="PTHR46512:SF9">
    <property type="entry name" value="PEPTIDYLPROLYL ISOMERASE"/>
    <property type="match status" value="1"/>
</dbReference>
<sequence>IIKRRGLTADKPMTGDKVCVHYIGKFANGKTFDSSWNRNEPFTFSLGKGQVIRAWDIGVGSMTRGEVCVLQCRPEYAYGATGSVPKIPPNATLFFEASMKREGIQQLYIELLDFKGEDMFNDGGIIRRMKQRGEGYSTPNEGSRVQIHMEGECEDQVFDNRDVAFVLGEGEDYNIPTGIEKALEKMQRGECSRLHLTPRYGFGEKGNSSFNIGPNAHLTYKVTLNNFEKAKESWEMDTKEKLQQAAMVKEKGTSYFKSGKYPQAVTQYGKIVSWLEVEYGSSNVDSQDAKHLLLAAHLNLAMCFIRLQEYGKAVENCEKALTLDPLNEKGLYRRGEAHLLMNDFELAKSDFQRVLEVNPQNKAALVQSTVCQRKARAHYKRDRLLYANMFEKFAERDTKVL</sequence>
<dbReference type="InterPro" id="IPR050754">
    <property type="entry name" value="FKBP4/5/8-like"/>
</dbReference>
<dbReference type="Gene3D" id="3.10.50.40">
    <property type="match status" value="2"/>
</dbReference>
<evidence type="ECO:0000256" key="9">
    <source>
        <dbReference type="PROSITE-ProRule" id="PRU00339"/>
    </source>
</evidence>
<dbReference type="FunFam" id="3.10.50.40:FF:000013">
    <property type="entry name" value="Peptidylprolyl isomerase"/>
    <property type="match status" value="1"/>
</dbReference>
<dbReference type="SUPFAM" id="SSF48452">
    <property type="entry name" value="TPR-like"/>
    <property type="match status" value="1"/>
</dbReference>
<dbReference type="PROSITE" id="PS50059">
    <property type="entry name" value="FKBP_PPIASE"/>
    <property type="match status" value="2"/>
</dbReference>
<evidence type="ECO:0000256" key="7">
    <source>
        <dbReference type="ARBA" id="ARBA00023235"/>
    </source>
</evidence>
<evidence type="ECO:0000256" key="6">
    <source>
        <dbReference type="ARBA" id="ARBA00023186"/>
    </source>
</evidence>
<feature type="repeat" description="TPR" evidence="9">
    <location>
        <begin position="328"/>
        <end position="361"/>
    </location>
</feature>
<keyword evidence="5 8" id="KW-0697">Rotamase</keyword>
<dbReference type="InterPro" id="IPR046357">
    <property type="entry name" value="PPIase_dom_sf"/>
</dbReference>
<dbReference type="AlphaFoldDB" id="A0A8T2K0D7"/>
<dbReference type="PROSITE" id="PS50005">
    <property type="entry name" value="TPR"/>
    <property type="match status" value="2"/>
</dbReference>
<keyword evidence="7 8" id="KW-0413">Isomerase</keyword>
<evidence type="ECO:0000256" key="4">
    <source>
        <dbReference type="ARBA" id="ARBA00022803"/>
    </source>
</evidence>
<feature type="repeat" description="TPR" evidence="9">
    <location>
        <begin position="294"/>
        <end position="327"/>
    </location>
</feature>
<evidence type="ECO:0000313" key="12">
    <source>
        <dbReference type="Proteomes" id="UP000812440"/>
    </source>
</evidence>
<evidence type="ECO:0000256" key="1">
    <source>
        <dbReference type="ARBA" id="ARBA00000971"/>
    </source>
</evidence>
<evidence type="ECO:0000256" key="2">
    <source>
        <dbReference type="ARBA" id="ARBA00013194"/>
    </source>
</evidence>
<dbReference type="FunFam" id="3.10.50.40:FF:000006">
    <property type="entry name" value="Peptidyl-prolyl cis-trans isomerase"/>
    <property type="match status" value="1"/>
</dbReference>
<keyword evidence="6" id="KW-0143">Chaperone</keyword>
<dbReference type="EC" id="5.2.1.8" evidence="2 8"/>
<dbReference type="InterPro" id="IPR001179">
    <property type="entry name" value="PPIase_FKBP_dom"/>
</dbReference>
<organism evidence="11 12">
    <name type="scientific">Hymenochirus boettgeri</name>
    <name type="common">Congo dwarf clawed frog</name>
    <dbReference type="NCBI Taxonomy" id="247094"/>
    <lineage>
        <taxon>Eukaryota</taxon>
        <taxon>Metazoa</taxon>
        <taxon>Chordata</taxon>
        <taxon>Craniata</taxon>
        <taxon>Vertebrata</taxon>
        <taxon>Euteleostomi</taxon>
        <taxon>Amphibia</taxon>
        <taxon>Batrachia</taxon>
        <taxon>Anura</taxon>
        <taxon>Pipoidea</taxon>
        <taxon>Pipidae</taxon>
        <taxon>Pipinae</taxon>
        <taxon>Hymenochirus</taxon>
    </lineage>
</organism>
<dbReference type="Pfam" id="PF00515">
    <property type="entry name" value="TPR_1"/>
    <property type="match status" value="2"/>
</dbReference>
<dbReference type="Proteomes" id="UP000812440">
    <property type="component" value="Chromosome 2"/>
</dbReference>
<accession>A0A8T2K0D7</accession>
<keyword evidence="12" id="KW-1185">Reference proteome</keyword>
<dbReference type="Gene3D" id="1.25.40.10">
    <property type="entry name" value="Tetratricopeptide repeat domain"/>
    <property type="match status" value="1"/>
</dbReference>
<comment type="caution">
    <text evidence="11">The sequence shown here is derived from an EMBL/GenBank/DDBJ whole genome shotgun (WGS) entry which is preliminary data.</text>
</comment>
<dbReference type="EMBL" id="JAACNH010000002">
    <property type="protein sequence ID" value="KAG8450985.1"/>
    <property type="molecule type" value="Genomic_DNA"/>
</dbReference>
<dbReference type="SMART" id="SM00028">
    <property type="entry name" value="TPR"/>
    <property type="match status" value="3"/>
</dbReference>
<evidence type="ECO:0000259" key="10">
    <source>
        <dbReference type="PROSITE" id="PS50059"/>
    </source>
</evidence>
<evidence type="ECO:0000313" key="11">
    <source>
        <dbReference type="EMBL" id="KAG8450985.1"/>
    </source>
</evidence>